<sequence length="490" mass="54017">MKKSSFFSFAVSLIIASSALIPSASVDGGNSEKLRDIQGHWAEVQIKAAVTAGYVDGYQDGTFKPDAEVTRAEFMKLLVGALKLKTTAAIASWYQPYVDAAKQAGIYVEDFSTDSWNNAIPRKEMSLLAVRAGITGYKQDYDINRNLYEAAKAGIITGTAPGELSPDGVTTRAQAIVVIERVLAIKAGKNHDEGYACTDQNDDHGGKHGENAKDRNGDPPNVKYSMFDDFSYMSSNDPKIALNDWEIRSSSGDPGPAGATWSANNISFVTDPTNVCNKFLRLISTTDGTGTGTSQAEIYSSKKFREGTYAARIKFTDAPISGSDGDGIVETFFAISDLRYDNDPLYSELDYEYLANGGWGVTQPAMWNTSWYTYSNNPLSQDNVHNAHPGIYRGWHTLVMAISSGEIKYYLDGKLMSTHGGKYYPRTDMSINFNLWFMPEALMGSSDTRTYQMDVDWVYHAKTTVLTPAQVDSIVQNYRSKSIRQVDNIR</sequence>
<dbReference type="Pfam" id="PF00722">
    <property type="entry name" value="Glyco_hydro_16"/>
    <property type="match status" value="1"/>
</dbReference>
<dbReference type="EMBL" id="JAMDMX010000001">
    <property type="protein sequence ID" value="MCY9691342.1"/>
    <property type="molecule type" value="Genomic_DNA"/>
</dbReference>
<feature type="chain" id="PRO_5046821975" evidence="2">
    <location>
        <begin position="20"/>
        <end position="490"/>
    </location>
</feature>
<comment type="caution">
    <text evidence="5">The sequence shown here is derived from an EMBL/GenBank/DDBJ whole genome shotgun (WGS) entry which is preliminary data.</text>
</comment>
<dbReference type="CDD" id="cd00413">
    <property type="entry name" value="Glyco_hydrolase_16"/>
    <property type="match status" value="1"/>
</dbReference>
<dbReference type="PROSITE" id="PS51272">
    <property type="entry name" value="SLH"/>
    <property type="match status" value="1"/>
</dbReference>
<dbReference type="InterPro" id="IPR001119">
    <property type="entry name" value="SLH_dom"/>
</dbReference>
<proteinExistence type="predicted"/>
<feature type="domain" description="GH16" evidence="4">
    <location>
        <begin position="213"/>
        <end position="466"/>
    </location>
</feature>
<feature type="domain" description="SLH" evidence="3">
    <location>
        <begin position="29"/>
        <end position="92"/>
    </location>
</feature>
<gene>
    <name evidence="5" type="ORF">M5X19_00120</name>
</gene>
<feature type="compositionally biased region" description="Basic and acidic residues" evidence="1">
    <location>
        <begin position="201"/>
        <end position="217"/>
    </location>
</feature>
<dbReference type="SUPFAM" id="SSF49899">
    <property type="entry name" value="Concanavalin A-like lectins/glucanases"/>
    <property type="match status" value="1"/>
</dbReference>
<evidence type="ECO:0000313" key="6">
    <source>
        <dbReference type="Proteomes" id="UP001527099"/>
    </source>
</evidence>
<keyword evidence="6" id="KW-1185">Reference proteome</keyword>
<keyword evidence="2" id="KW-0732">Signal</keyword>
<dbReference type="Gene3D" id="2.60.120.200">
    <property type="match status" value="1"/>
</dbReference>
<protein>
    <submittedName>
        <fullName evidence="5">S-layer homology domain-containing protein</fullName>
    </submittedName>
</protein>
<evidence type="ECO:0000259" key="3">
    <source>
        <dbReference type="PROSITE" id="PS51272"/>
    </source>
</evidence>
<organism evidence="5 6">
    <name type="scientific">Paenibacillus alginolyticus</name>
    <dbReference type="NCBI Taxonomy" id="59839"/>
    <lineage>
        <taxon>Bacteria</taxon>
        <taxon>Bacillati</taxon>
        <taxon>Bacillota</taxon>
        <taxon>Bacilli</taxon>
        <taxon>Bacillales</taxon>
        <taxon>Paenibacillaceae</taxon>
        <taxon>Paenibacillus</taxon>
    </lineage>
</organism>
<feature type="signal peptide" evidence="2">
    <location>
        <begin position="1"/>
        <end position="19"/>
    </location>
</feature>
<dbReference type="InterPro" id="IPR013320">
    <property type="entry name" value="ConA-like_dom_sf"/>
</dbReference>
<dbReference type="Proteomes" id="UP001527099">
    <property type="component" value="Unassembled WGS sequence"/>
</dbReference>
<feature type="region of interest" description="Disordered" evidence="1">
    <location>
        <begin position="199"/>
        <end position="220"/>
    </location>
</feature>
<evidence type="ECO:0000256" key="2">
    <source>
        <dbReference type="SAM" id="SignalP"/>
    </source>
</evidence>
<dbReference type="Pfam" id="PF00395">
    <property type="entry name" value="SLH"/>
    <property type="match status" value="2"/>
</dbReference>
<evidence type="ECO:0000259" key="4">
    <source>
        <dbReference type="PROSITE" id="PS51762"/>
    </source>
</evidence>
<dbReference type="InterPro" id="IPR000757">
    <property type="entry name" value="Beta-glucanase-like"/>
</dbReference>
<dbReference type="PROSITE" id="PS51762">
    <property type="entry name" value="GH16_2"/>
    <property type="match status" value="1"/>
</dbReference>
<evidence type="ECO:0000256" key="1">
    <source>
        <dbReference type="SAM" id="MobiDB-lite"/>
    </source>
</evidence>
<dbReference type="RefSeq" id="WP_051253869.1">
    <property type="nucleotide sequence ID" value="NZ_JAMDMW010000131.1"/>
</dbReference>
<name>A0ABT4G599_9BACL</name>
<accession>A0ABT4G599</accession>
<reference evidence="5 6" key="1">
    <citation type="submission" date="2022-05" db="EMBL/GenBank/DDBJ databases">
        <title>Genome Sequencing of Bee-Associated Microbes.</title>
        <authorList>
            <person name="Dunlap C."/>
        </authorList>
    </citation>
    <scope>NUCLEOTIDE SEQUENCE [LARGE SCALE GENOMIC DNA]</scope>
    <source>
        <strain evidence="5 6">NRRL B-14421</strain>
    </source>
</reference>
<evidence type="ECO:0000313" key="5">
    <source>
        <dbReference type="EMBL" id="MCY9691342.1"/>
    </source>
</evidence>